<dbReference type="GO" id="GO:0033387">
    <property type="term" value="P:putrescine biosynthetic process from arginine, via ornithine"/>
    <property type="evidence" value="ECO:0007669"/>
    <property type="project" value="TreeGrafter"/>
</dbReference>
<dbReference type="InterPro" id="IPR022644">
    <property type="entry name" value="De-COase2_N"/>
</dbReference>
<dbReference type="Gene3D" id="2.40.37.10">
    <property type="entry name" value="Lyase, Ornithine Decarboxylase, Chain A, domain 1"/>
    <property type="match status" value="1"/>
</dbReference>
<evidence type="ECO:0000313" key="7">
    <source>
        <dbReference type="EMBL" id="KAK4248757.1"/>
    </source>
</evidence>
<dbReference type="GO" id="GO:0005737">
    <property type="term" value="C:cytoplasm"/>
    <property type="evidence" value="ECO:0007669"/>
    <property type="project" value="TreeGrafter"/>
</dbReference>
<name>A0AAN7CX47_9PEZI</name>
<dbReference type="EMBL" id="MU857632">
    <property type="protein sequence ID" value="KAK4248757.1"/>
    <property type="molecule type" value="Genomic_DNA"/>
</dbReference>
<dbReference type="PANTHER" id="PTHR11482:SF6">
    <property type="entry name" value="ORNITHINE DECARBOXYLASE 1-RELATED"/>
    <property type="match status" value="1"/>
</dbReference>
<evidence type="ECO:0000256" key="1">
    <source>
        <dbReference type="ARBA" id="ARBA00001933"/>
    </source>
</evidence>
<dbReference type="PANTHER" id="PTHR11482">
    <property type="entry name" value="ARGININE/DIAMINOPIMELATE/ORNITHINE DECARBOXYLASE"/>
    <property type="match status" value="1"/>
</dbReference>
<protein>
    <submittedName>
        <fullName evidence="7">Pyridoxal-dependent decarboxylase</fullName>
    </submittedName>
</protein>
<dbReference type="InterPro" id="IPR009006">
    <property type="entry name" value="Ala_racemase/Decarboxylase_C"/>
</dbReference>
<gene>
    <name evidence="7" type="ORF">C7999DRAFT_40023</name>
</gene>
<dbReference type="InterPro" id="IPR002433">
    <property type="entry name" value="Orn_de-COase"/>
</dbReference>
<evidence type="ECO:0000259" key="6">
    <source>
        <dbReference type="Pfam" id="PF02784"/>
    </source>
</evidence>
<comment type="caution">
    <text evidence="7">The sequence shown here is derived from an EMBL/GenBank/DDBJ whole genome shotgun (WGS) entry which is preliminary data.</text>
</comment>
<reference evidence="7" key="2">
    <citation type="submission" date="2023-05" db="EMBL/GenBank/DDBJ databases">
        <authorList>
            <consortium name="Lawrence Berkeley National Laboratory"/>
            <person name="Steindorff A."/>
            <person name="Hensen N."/>
            <person name="Bonometti L."/>
            <person name="Westerberg I."/>
            <person name="Brannstrom I.O."/>
            <person name="Guillou S."/>
            <person name="Cros-Aarteil S."/>
            <person name="Calhoun S."/>
            <person name="Haridas S."/>
            <person name="Kuo A."/>
            <person name="Mondo S."/>
            <person name="Pangilinan J."/>
            <person name="Riley R."/>
            <person name="Labutti K."/>
            <person name="Andreopoulos B."/>
            <person name="Lipzen A."/>
            <person name="Chen C."/>
            <person name="Yanf M."/>
            <person name="Daum C."/>
            <person name="Ng V."/>
            <person name="Clum A."/>
            <person name="Ohm R."/>
            <person name="Martin F."/>
            <person name="Silar P."/>
            <person name="Natvig D."/>
            <person name="Lalanne C."/>
            <person name="Gautier V."/>
            <person name="Ament-Velasquez S.L."/>
            <person name="Kruys A."/>
            <person name="Hutchinson M.I."/>
            <person name="Powell A.J."/>
            <person name="Barry K."/>
            <person name="Miller A.N."/>
            <person name="Grigoriev I.V."/>
            <person name="Debuchy R."/>
            <person name="Gladieux P."/>
            <person name="Thoren M.H."/>
            <person name="Johannesson H."/>
        </authorList>
    </citation>
    <scope>NUCLEOTIDE SEQUENCE</scope>
    <source>
        <strain evidence="7">CBS 359.72</strain>
    </source>
</reference>
<comment type="cofactor">
    <cofactor evidence="1">
        <name>pyridoxal 5'-phosphate</name>
        <dbReference type="ChEBI" id="CHEBI:597326"/>
    </cofactor>
</comment>
<reference evidence="7" key="1">
    <citation type="journal article" date="2023" name="Mol. Phylogenet. Evol.">
        <title>Genome-scale phylogeny and comparative genomics of the fungal order Sordariales.</title>
        <authorList>
            <person name="Hensen N."/>
            <person name="Bonometti L."/>
            <person name="Westerberg I."/>
            <person name="Brannstrom I.O."/>
            <person name="Guillou S."/>
            <person name="Cros-Aarteil S."/>
            <person name="Calhoun S."/>
            <person name="Haridas S."/>
            <person name="Kuo A."/>
            <person name="Mondo S."/>
            <person name="Pangilinan J."/>
            <person name="Riley R."/>
            <person name="LaButti K."/>
            <person name="Andreopoulos B."/>
            <person name="Lipzen A."/>
            <person name="Chen C."/>
            <person name="Yan M."/>
            <person name="Daum C."/>
            <person name="Ng V."/>
            <person name="Clum A."/>
            <person name="Steindorff A."/>
            <person name="Ohm R.A."/>
            <person name="Martin F."/>
            <person name="Silar P."/>
            <person name="Natvig D.O."/>
            <person name="Lalanne C."/>
            <person name="Gautier V."/>
            <person name="Ament-Velasquez S.L."/>
            <person name="Kruys A."/>
            <person name="Hutchinson M.I."/>
            <person name="Powell A.J."/>
            <person name="Barry K."/>
            <person name="Miller A.N."/>
            <person name="Grigoriev I.V."/>
            <person name="Debuchy R."/>
            <person name="Gladieux P."/>
            <person name="Hiltunen Thoren M."/>
            <person name="Johannesson H."/>
        </authorList>
    </citation>
    <scope>NUCLEOTIDE SEQUENCE</scope>
    <source>
        <strain evidence="7">CBS 359.72</strain>
    </source>
</reference>
<keyword evidence="4" id="KW-0663">Pyridoxal phosphate</keyword>
<dbReference type="SUPFAM" id="SSF50621">
    <property type="entry name" value="Alanine racemase C-terminal domain-like"/>
    <property type="match status" value="1"/>
</dbReference>
<keyword evidence="3" id="KW-0210">Decarboxylase</keyword>
<dbReference type="PRINTS" id="PR01182">
    <property type="entry name" value="ORNDCRBXLASE"/>
</dbReference>
<sequence>MSDINVWYSPVPRIEELNETPSAPQADLSFIVGDSTKVLLQHQRLKSDLAAHSAASAVKCNPHPYLLRFLADLGLGFDCASLAEMELMLGLGVEPSRIVFSRPYKAVSALQTALARGVLLTVFDNAEELDKIQRVDPAMRLLLRIHADDRTALNRLGNKFSVPPHATRPLLLKARVLGLEAVRVSFHICPKVFLTRGVSDRAKNVSQDANFETMAAGIRLATEREFSAAVGGYHRVRIVAKLGGFCARGFYTPVAEAYVPTLIPFDSKDRHGAVTRGRGKHSFACVADRATLPCEVLVGDWFKYSDMGAYTVPCGISFNGFFNTYEVLCVAGPQVIGRKEGVR</sequence>
<evidence type="ECO:0000256" key="4">
    <source>
        <dbReference type="ARBA" id="ARBA00022898"/>
    </source>
</evidence>
<proteinExistence type="inferred from homology"/>
<dbReference type="Pfam" id="PF02784">
    <property type="entry name" value="Orn_Arg_deC_N"/>
    <property type="match status" value="1"/>
</dbReference>
<dbReference type="InterPro" id="IPR029066">
    <property type="entry name" value="PLP-binding_barrel"/>
</dbReference>
<dbReference type="AlphaFoldDB" id="A0AAN7CX47"/>
<evidence type="ECO:0000256" key="3">
    <source>
        <dbReference type="ARBA" id="ARBA00022793"/>
    </source>
</evidence>
<accession>A0AAN7CX47</accession>
<evidence type="ECO:0000256" key="2">
    <source>
        <dbReference type="ARBA" id="ARBA00008872"/>
    </source>
</evidence>
<dbReference type="Proteomes" id="UP001303647">
    <property type="component" value="Unassembled WGS sequence"/>
</dbReference>
<dbReference type="SUPFAM" id="SSF51419">
    <property type="entry name" value="PLP-binding barrel"/>
    <property type="match status" value="1"/>
</dbReference>
<keyword evidence="5" id="KW-0456">Lyase</keyword>
<organism evidence="7 8">
    <name type="scientific">Corynascus novoguineensis</name>
    <dbReference type="NCBI Taxonomy" id="1126955"/>
    <lineage>
        <taxon>Eukaryota</taxon>
        <taxon>Fungi</taxon>
        <taxon>Dikarya</taxon>
        <taxon>Ascomycota</taxon>
        <taxon>Pezizomycotina</taxon>
        <taxon>Sordariomycetes</taxon>
        <taxon>Sordariomycetidae</taxon>
        <taxon>Sordariales</taxon>
        <taxon>Chaetomiaceae</taxon>
        <taxon>Corynascus</taxon>
    </lineage>
</organism>
<dbReference type="InterPro" id="IPR000183">
    <property type="entry name" value="Orn/DAP/Arg_de-COase"/>
</dbReference>
<evidence type="ECO:0000256" key="5">
    <source>
        <dbReference type="ARBA" id="ARBA00023239"/>
    </source>
</evidence>
<keyword evidence="8" id="KW-1185">Reference proteome</keyword>
<dbReference type="GO" id="GO:0004586">
    <property type="term" value="F:ornithine decarboxylase activity"/>
    <property type="evidence" value="ECO:0007669"/>
    <property type="project" value="TreeGrafter"/>
</dbReference>
<dbReference type="PRINTS" id="PR01179">
    <property type="entry name" value="ODADCRBXLASE"/>
</dbReference>
<comment type="similarity">
    <text evidence="2">Belongs to the Orn/Lys/Arg decarboxylase class-II family.</text>
</comment>
<feature type="domain" description="Orn/DAP/Arg decarboxylase 2 N-terminal" evidence="6">
    <location>
        <begin position="38"/>
        <end position="201"/>
    </location>
</feature>
<evidence type="ECO:0000313" key="8">
    <source>
        <dbReference type="Proteomes" id="UP001303647"/>
    </source>
</evidence>
<dbReference type="Gene3D" id="3.20.20.10">
    <property type="entry name" value="Alanine racemase"/>
    <property type="match status" value="1"/>
</dbReference>